<keyword evidence="2" id="KW-1133">Transmembrane helix</keyword>
<evidence type="ECO:0000256" key="1">
    <source>
        <dbReference type="SAM" id="MobiDB-lite"/>
    </source>
</evidence>
<feature type="transmembrane region" description="Helical" evidence="2">
    <location>
        <begin position="47"/>
        <end position="65"/>
    </location>
</feature>
<evidence type="ECO:0008006" key="5">
    <source>
        <dbReference type="Google" id="ProtNLM"/>
    </source>
</evidence>
<feature type="compositionally biased region" description="Basic and acidic residues" evidence="1">
    <location>
        <begin position="1"/>
        <end position="19"/>
    </location>
</feature>
<dbReference type="EMBL" id="BAAAZR010000039">
    <property type="protein sequence ID" value="GAA3837229.1"/>
    <property type="molecule type" value="Genomic_DNA"/>
</dbReference>
<evidence type="ECO:0000256" key="2">
    <source>
        <dbReference type="SAM" id="Phobius"/>
    </source>
</evidence>
<protein>
    <recommendedName>
        <fullName evidence="5">DUF2530 domain-containing protein</fullName>
    </recommendedName>
</protein>
<gene>
    <name evidence="3" type="ORF">GCM10022226_69140</name>
</gene>
<dbReference type="Proteomes" id="UP001500888">
    <property type="component" value="Unassembled WGS sequence"/>
</dbReference>
<accession>A0ABP7J866</accession>
<proteinExistence type="predicted"/>
<evidence type="ECO:0000313" key="3">
    <source>
        <dbReference type="EMBL" id="GAA3837229.1"/>
    </source>
</evidence>
<feature type="region of interest" description="Disordered" evidence="1">
    <location>
        <begin position="1"/>
        <end position="45"/>
    </location>
</feature>
<comment type="caution">
    <text evidence="3">The sequence shown here is derived from an EMBL/GenBank/DDBJ whole genome shotgun (WGS) entry which is preliminary data.</text>
</comment>
<feature type="transmembrane region" description="Helical" evidence="2">
    <location>
        <begin position="71"/>
        <end position="91"/>
    </location>
</feature>
<reference evidence="4" key="1">
    <citation type="journal article" date="2019" name="Int. J. Syst. Evol. Microbiol.">
        <title>The Global Catalogue of Microorganisms (GCM) 10K type strain sequencing project: providing services to taxonomists for standard genome sequencing and annotation.</title>
        <authorList>
            <consortium name="The Broad Institute Genomics Platform"/>
            <consortium name="The Broad Institute Genome Sequencing Center for Infectious Disease"/>
            <person name="Wu L."/>
            <person name="Ma J."/>
        </authorList>
    </citation>
    <scope>NUCLEOTIDE SEQUENCE [LARGE SCALE GENOMIC DNA]</scope>
    <source>
        <strain evidence="4">JCM 16908</strain>
    </source>
</reference>
<organism evidence="3 4">
    <name type="scientific">Sphaerisporangium flaviroseum</name>
    <dbReference type="NCBI Taxonomy" id="509199"/>
    <lineage>
        <taxon>Bacteria</taxon>
        <taxon>Bacillati</taxon>
        <taxon>Actinomycetota</taxon>
        <taxon>Actinomycetes</taxon>
        <taxon>Streptosporangiales</taxon>
        <taxon>Streptosporangiaceae</taxon>
        <taxon>Sphaerisporangium</taxon>
    </lineage>
</organism>
<name>A0ABP7J866_9ACTN</name>
<keyword evidence="4" id="KW-1185">Reference proteome</keyword>
<keyword evidence="2" id="KW-0472">Membrane</keyword>
<keyword evidence="2" id="KW-0812">Transmembrane</keyword>
<evidence type="ECO:0000313" key="4">
    <source>
        <dbReference type="Proteomes" id="UP001500888"/>
    </source>
</evidence>
<sequence>MDRSEEPGREPAGPRDHLYRPPPADRLVSRGPRRAGTAGRDRRSPSAALVAACAGVLVFVVLAVYGALQQVWSVFFVSCVLTAVSAAYAIVEGERWRGVEQAGQADLPGRR</sequence>